<evidence type="ECO:0000313" key="1">
    <source>
        <dbReference type="EMBL" id="MVO77501.1"/>
    </source>
</evidence>
<accession>A0A6I4J1V7</accession>
<sequence>MNKPTHPEPPFAPAFPPYELDGYGWAMAQAQLLRERRFDAADWDKIIEEIESVGRSEYDQVESALRVLLLHLLKWEYQPAFRSRSWFNTIREHHRRYRRRLDRNPGLKQHLEEIRAEAYRQARVEAVAETGFAEDTFPIDPPGWNVIENPPVSFDDIPIR</sequence>
<protein>
    <submittedName>
        <fullName evidence="1">DUF29 family protein</fullName>
    </submittedName>
</protein>
<dbReference type="InterPro" id="IPR002636">
    <property type="entry name" value="DUF29"/>
</dbReference>
<comment type="caution">
    <text evidence="1">The sequence shown here is derived from an EMBL/GenBank/DDBJ whole genome shotgun (WGS) entry which is preliminary data.</text>
</comment>
<keyword evidence="2" id="KW-1185">Reference proteome</keyword>
<reference evidence="1 2" key="1">
    <citation type="submission" date="2019-12" db="EMBL/GenBank/DDBJ databases">
        <authorList>
            <person name="Huq M.A."/>
        </authorList>
    </citation>
    <scope>NUCLEOTIDE SEQUENCE [LARGE SCALE GENOMIC DNA]</scope>
    <source>
        <strain evidence="1 2">MAH-20</strain>
    </source>
</reference>
<dbReference type="EMBL" id="WQMS01000006">
    <property type="protein sequence ID" value="MVO77501.1"/>
    <property type="molecule type" value="Genomic_DNA"/>
</dbReference>
<gene>
    <name evidence="1" type="ORF">GON01_06045</name>
</gene>
<dbReference type="AlphaFoldDB" id="A0A6I4J1V7"/>
<dbReference type="PANTHER" id="PTHR34235">
    <property type="entry name" value="SLR1203 PROTEIN-RELATED"/>
    <property type="match status" value="1"/>
</dbReference>
<dbReference type="Proteomes" id="UP000441389">
    <property type="component" value="Unassembled WGS sequence"/>
</dbReference>
<dbReference type="RefSeq" id="WP_157026427.1">
    <property type="nucleotide sequence ID" value="NZ_WQMS01000006.1"/>
</dbReference>
<organism evidence="1 2">
    <name type="scientific">Sphingomonas horti</name>
    <dbReference type="NCBI Taxonomy" id="2682842"/>
    <lineage>
        <taxon>Bacteria</taxon>
        <taxon>Pseudomonadati</taxon>
        <taxon>Pseudomonadota</taxon>
        <taxon>Alphaproteobacteria</taxon>
        <taxon>Sphingomonadales</taxon>
        <taxon>Sphingomonadaceae</taxon>
        <taxon>Sphingomonas</taxon>
    </lineage>
</organism>
<name>A0A6I4J1V7_9SPHN</name>
<dbReference type="Gene3D" id="1.20.1220.20">
    <property type="entry name" value="Uncharcterised protein PF01724"/>
    <property type="match status" value="1"/>
</dbReference>
<dbReference type="Pfam" id="PF01724">
    <property type="entry name" value="DUF29"/>
    <property type="match status" value="1"/>
</dbReference>
<proteinExistence type="predicted"/>
<evidence type="ECO:0000313" key="2">
    <source>
        <dbReference type="Proteomes" id="UP000441389"/>
    </source>
</evidence>